<gene>
    <name evidence="2" type="ORF">DFR39_101905</name>
</gene>
<comment type="caution">
    <text evidence="2">The sequence shown here is derived from an EMBL/GenBank/DDBJ whole genome shotgun (WGS) entry which is preliminary data.</text>
</comment>
<dbReference type="EMBL" id="SNXE01000001">
    <property type="protein sequence ID" value="TDP13428.1"/>
    <property type="molecule type" value="Genomic_DNA"/>
</dbReference>
<dbReference type="RefSeq" id="WP_133602313.1">
    <property type="nucleotide sequence ID" value="NZ_JAUFPJ010000001.1"/>
</dbReference>
<keyword evidence="1" id="KW-0732">Signal</keyword>
<dbReference type="AlphaFoldDB" id="A0A4R6NCQ7"/>
<evidence type="ECO:0000256" key="1">
    <source>
        <dbReference type="SAM" id="SignalP"/>
    </source>
</evidence>
<keyword evidence="3" id="KW-1185">Reference proteome</keyword>
<accession>A0A4R6NCQ7</accession>
<name>A0A4R6NCQ7_9BURK</name>
<reference evidence="2 3" key="1">
    <citation type="submission" date="2019-03" db="EMBL/GenBank/DDBJ databases">
        <title>Genomic Encyclopedia of Type Strains, Phase IV (KMG-IV): sequencing the most valuable type-strain genomes for metagenomic binning, comparative biology and taxonomic classification.</title>
        <authorList>
            <person name="Goeker M."/>
        </authorList>
    </citation>
    <scope>NUCLEOTIDE SEQUENCE [LARGE SCALE GENOMIC DNA]</scope>
    <source>
        <strain evidence="2 3">DSM 25082</strain>
    </source>
</reference>
<proteinExistence type="predicted"/>
<protein>
    <submittedName>
        <fullName evidence="2">Uncharacterized protein</fullName>
    </submittedName>
</protein>
<sequence>MHKKQALIALSLLALAGGAAAQSTPESLRAECAAKHQPALSAKPAANEHRFVYYKGQYRGEQQAGKPLACAEAQYAAFLDTLDPVRVMSAYPTAAGRPSTKP</sequence>
<dbReference type="OrthoDB" id="8904242at2"/>
<dbReference type="Proteomes" id="UP000295357">
    <property type="component" value="Unassembled WGS sequence"/>
</dbReference>
<feature type="chain" id="PRO_5020379376" evidence="1">
    <location>
        <begin position="22"/>
        <end position="102"/>
    </location>
</feature>
<evidence type="ECO:0000313" key="2">
    <source>
        <dbReference type="EMBL" id="TDP13428.1"/>
    </source>
</evidence>
<evidence type="ECO:0000313" key="3">
    <source>
        <dbReference type="Proteomes" id="UP000295357"/>
    </source>
</evidence>
<organism evidence="2 3">
    <name type="scientific">Roseateles asaccharophilus</name>
    <dbReference type="NCBI Taxonomy" id="582607"/>
    <lineage>
        <taxon>Bacteria</taxon>
        <taxon>Pseudomonadati</taxon>
        <taxon>Pseudomonadota</taxon>
        <taxon>Betaproteobacteria</taxon>
        <taxon>Burkholderiales</taxon>
        <taxon>Sphaerotilaceae</taxon>
        <taxon>Roseateles</taxon>
    </lineage>
</organism>
<feature type="signal peptide" evidence="1">
    <location>
        <begin position="1"/>
        <end position="21"/>
    </location>
</feature>